<dbReference type="Pfam" id="PF18985">
    <property type="entry name" value="DUF5718"/>
    <property type="match status" value="1"/>
</dbReference>
<evidence type="ECO:0000313" key="2">
    <source>
        <dbReference type="Proteomes" id="UP000018731"/>
    </source>
</evidence>
<name>V8CBY7_9HELI</name>
<sequence>MQDLDKVLGLGLAGNFANHLEQAGEAGDFACIIGDEECAPKGIFPFFVPNSSGVLGKFCFDDRAVVLPSDTSLLVQAEAEVGLECDIAYDESSGKKCVKSLIPRYFMAFNDASVRNDKEAKKLSLKKNFSKGSKGFSPQKIAIDEFSPNGVCKDYSIVSFVENGGKLEQYGELSELSTYSYFYEKLISWIIKKLNTQEDFGVLEDLPSVLEESRYPSRAIVAIGATRYTQQGENRFLQEGDSVSVIVFNHHKYSFEEICQIAAKLSTNSNEAQNLSDISVLAQKVVR</sequence>
<organism evidence="1 2">
    <name type="scientific">Helicobacter macacae MIT 99-5501</name>
    <dbReference type="NCBI Taxonomy" id="1357400"/>
    <lineage>
        <taxon>Bacteria</taxon>
        <taxon>Pseudomonadati</taxon>
        <taxon>Campylobacterota</taxon>
        <taxon>Epsilonproteobacteria</taxon>
        <taxon>Campylobacterales</taxon>
        <taxon>Helicobacteraceae</taxon>
        <taxon>Helicobacter</taxon>
    </lineage>
</organism>
<dbReference type="RefSeq" id="WP_023926881.1">
    <property type="nucleotide sequence ID" value="NZ_KI669454.1"/>
</dbReference>
<keyword evidence="2" id="KW-1185">Reference proteome</keyword>
<dbReference type="Proteomes" id="UP000018731">
    <property type="component" value="Unassembled WGS sequence"/>
</dbReference>
<dbReference type="eggNOG" id="ENOG502Z85M">
    <property type="taxonomic scope" value="Bacteria"/>
</dbReference>
<evidence type="ECO:0000313" key="1">
    <source>
        <dbReference type="EMBL" id="ETD24879.1"/>
    </source>
</evidence>
<accession>V8CBY7</accession>
<dbReference type="HOGENOM" id="CLU_063790_0_0_7"/>
<dbReference type="InterPro" id="IPR043776">
    <property type="entry name" value="DUF5718"/>
</dbReference>
<proteinExistence type="predicted"/>
<dbReference type="PATRIC" id="fig|1357400.3.peg.304"/>
<gene>
    <name evidence="1" type="ORF">HMPREF2086_00213</name>
</gene>
<dbReference type="STRING" id="1357400.HMPREF2086_00213"/>
<reference evidence="1 2" key="1">
    <citation type="journal article" date="2014" name="Genome Announc.">
        <title>Draft genome sequences of six enterohepatic helicobacter species isolated from humans and one from rhesus macaques.</title>
        <authorList>
            <person name="Shen Z."/>
            <person name="Sheh A."/>
            <person name="Young S.K."/>
            <person name="Abouelliel A."/>
            <person name="Ward D.V."/>
            <person name="Earl A.M."/>
            <person name="Fox J.G."/>
        </authorList>
    </citation>
    <scope>NUCLEOTIDE SEQUENCE [LARGE SCALE GENOMIC DNA]</scope>
    <source>
        <strain evidence="1 2">MIT 99-5501</strain>
    </source>
</reference>
<dbReference type="OrthoDB" id="356878at2"/>
<comment type="caution">
    <text evidence="1">The sequence shown here is derived from an EMBL/GenBank/DDBJ whole genome shotgun (WGS) entry which is preliminary data.</text>
</comment>
<protein>
    <submittedName>
        <fullName evidence="1">Uncharacterized protein</fullName>
    </submittedName>
</protein>
<dbReference type="AlphaFoldDB" id="V8CBY7"/>
<dbReference type="EMBL" id="AZJI01000001">
    <property type="protein sequence ID" value="ETD24879.1"/>
    <property type="molecule type" value="Genomic_DNA"/>
</dbReference>